<dbReference type="InterPro" id="IPR000515">
    <property type="entry name" value="MetI-like"/>
</dbReference>
<dbReference type="InterPro" id="IPR035906">
    <property type="entry name" value="MetI-like_sf"/>
</dbReference>
<dbReference type="InterPro" id="IPR051124">
    <property type="entry name" value="Phosphate_Transport_Permease"/>
</dbReference>
<dbReference type="GO" id="GO:0005886">
    <property type="term" value="C:plasma membrane"/>
    <property type="evidence" value="ECO:0007669"/>
    <property type="project" value="UniProtKB-SubCell"/>
</dbReference>
<dbReference type="Pfam" id="PF00528">
    <property type="entry name" value="BPD_transp_1"/>
    <property type="match status" value="1"/>
</dbReference>
<sequence length="268" mass="28302">MAVISTAIVLLIALFIARESFPLLSTVSPLRLFTDRSWNPLEGAYNLAPMFAGTVLVSVGAVLISAPLGIASAVFCHFYAPPLVARGYRVIIELLAGIPSVVYGLWGLMVVVPLIGRIRPLGASVLAGILVLALMILPTMVVVADAALARVPREYLQGAAALGLSRWTTVREVALPAARRGLVTGALLQTGRAVGETMAVLMVCGNVVQVPARLTDPVRTLTANIALEMAYAMGNHRAALFTSGLMLFLMIFVIVACAELVGRERADA</sequence>
<dbReference type="SUPFAM" id="SSF161098">
    <property type="entry name" value="MetI-like"/>
    <property type="match status" value="1"/>
</dbReference>
<protein>
    <recommendedName>
        <fullName evidence="10">Phosphate transport system permease protein</fullName>
    </recommendedName>
</protein>
<dbReference type="NCBIfam" id="TIGR02138">
    <property type="entry name" value="phosphate_pstC"/>
    <property type="match status" value="1"/>
</dbReference>
<keyword evidence="13" id="KW-1185">Reference proteome</keyword>
<feature type="transmembrane region" description="Helical" evidence="9">
    <location>
        <begin position="90"/>
        <end position="115"/>
    </location>
</feature>
<dbReference type="AlphaFoldDB" id="A0A085W3D3"/>
<keyword evidence="4 10" id="KW-1003">Cell membrane</keyword>
<evidence type="ECO:0000256" key="7">
    <source>
        <dbReference type="ARBA" id="ARBA00022989"/>
    </source>
</evidence>
<dbReference type="InterPro" id="IPR011864">
    <property type="entry name" value="Phosphate_PstC"/>
</dbReference>
<evidence type="ECO:0000256" key="8">
    <source>
        <dbReference type="ARBA" id="ARBA00023136"/>
    </source>
</evidence>
<comment type="similarity">
    <text evidence="2 10">Belongs to the binding-protein-dependent transport system permease family. CysTW subfamily.</text>
</comment>
<accession>A0A085W3D3</accession>
<dbReference type="PROSITE" id="PS50928">
    <property type="entry name" value="ABC_TM1"/>
    <property type="match status" value="1"/>
</dbReference>
<keyword evidence="6 9" id="KW-0812">Transmembrane</keyword>
<dbReference type="Gene3D" id="1.10.3720.10">
    <property type="entry name" value="MetI-like"/>
    <property type="match status" value="1"/>
</dbReference>
<dbReference type="PANTHER" id="PTHR30425">
    <property type="entry name" value="PHOSPHATE TRANSPORT SYSTEM PERMEASE PROTEIN PST"/>
    <property type="match status" value="1"/>
</dbReference>
<keyword evidence="3 9" id="KW-0813">Transport</keyword>
<dbReference type="Proteomes" id="UP000028725">
    <property type="component" value="Unassembled WGS sequence"/>
</dbReference>
<feature type="transmembrane region" description="Helical" evidence="9">
    <location>
        <begin position="49"/>
        <end position="78"/>
    </location>
</feature>
<proteinExistence type="inferred from homology"/>
<feature type="transmembrane region" description="Helical" evidence="9">
    <location>
        <begin position="121"/>
        <end position="144"/>
    </location>
</feature>
<feature type="domain" description="ABC transmembrane type-1" evidence="11">
    <location>
        <begin position="51"/>
        <end position="258"/>
    </location>
</feature>
<evidence type="ECO:0000256" key="1">
    <source>
        <dbReference type="ARBA" id="ARBA00004651"/>
    </source>
</evidence>
<dbReference type="GO" id="GO:0005315">
    <property type="term" value="F:phosphate transmembrane transporter activity"/>
    <property type="evidence" value="ECO:0007669"/>
    <property type="project" value="InterPro"/>
</dbReference>
<evidence type="ECO:0000256" key="10">
    <source>
        <dbReference type="RuleBase" id="RU363054"/>
    </source>
</evidence>
<evidence type="ECO:0000256" key="9">
    <source>
        <dbReference type="RuleBase" id="RU363032"/>
    </source>
</evidence>
<dbReference type="PANTHER" id="PTHR30425:SF1">
    <property type="entry name" value="PHOSPHATE TRANSPORT SYSTEM PERMEASE PROTEIN PSTC"/>
    <property type="match status" value="1"/>
</dbReference>
<keyword evidence="8 9" id="KW-0472">Membrane</keyword>
<evidence type="ECO:0000259" key="11">
    <source>
        <dbReference type="PROSITE" id="PS50928"/>
    </source>
</evidence>
<dbReference type="PATRIC" id="fig|394096.3.peg.8036"/>
<dbReference type="CDD" id="cd06261">
    <property type="entry name" value="TM_PBP2"/>
    <property type="match status" value="1"/>
</dbReference>
<gene>
    <name evidence="12" type="ORF">DB31_4302</name>
</gene>
<dbReference type="STRING" id="394096.DB31_4302"/>
<reference evidence="12 13" key="1">
    <citation type="submission" date="2014-04" db="EMBL/GenBank/DDBJ databases">
        <title>Genome assembly of Hyalangium minutum DSM 14724.</title>
        <authorList>
            <person name="Sharma G."/>
            <person name="Subramanian S."/>
        </authorList>
    </citation>
    <scope>NUCLEOTIDE SEQUENCE [LARGE SCALE GENOMIC DNA]</scope>
    <source>
        <strain evidence="12 13">DSM 14724</strain>
    </source>
</reference>
<keyword evidence="5 10" id="KW-0592">Phosphate transport</keyword>
<name>A0A085W3D3_9BACT</name>
<evidence type="ECO:0000313" key="13">
    <source>
        <dbReference type="Proteomes" id="UP000028725"/>
    </source>
</evidence>
<evidence type="ECO:0000313" key="12">
    <source>
        <dbReference type="EMBL" id="KFE62196.1"/>
    </source>
</evidence>
<comment type="caution">
    <text evidence="12">The sequence shown here is derived from an EMBL/GenBank/DDBJ whole genome shotgun (WGS) entry which is preliminary data.</text>
</comment>
<comment type="caution">
    <text evidence="10">Lacks conserved residue(s) required for the propagation of feature annotation.</text>
</comment>
<organism evidence="12 13">
    <name type="scientific">Hyalangium minutum</name>
    <dbReference type="NCBI Taxonomy" id="394096"/>
    <lineage>
        <taxon>Bacteria</taxon>
        <taxon>Pseudomonadati</taxon>
        <taxon>Myxococcota</taxon>
        <taxon>Myxococcia</taxon>
        <taxon>Myxococcales</taxon>
        <taxon>Cystobacterineae</taxon>
        <taxon>Archangiaceae</taxon>
        <taxon>Hyalangium</taxon>
    </lineage>
</organism>
<evidence type="ECO:0000256" key="5">
    <source>
        <dbReference type="ARBA" id="ARBA00022592"/>
    </source>
</evidence>
<evidence type="ECO:0000256" key="3">
    <source>
        <dbReference type="ARBA" id="ARBA00022448"/>
    </source>
</evidence>
<dbReference type="EMBL" id="JMCB01000023">
    <property type="protein sequence ID" value="KFE62196.1"/>
    <property type="molecule type" value="Genomic_DNA"/>
</dbReference>
<comment type="function">
    <text evidence="10">Part of the binding-protein-dependent transport system for phosphate; probably responsible for the translocation of the substrate across the membrane.</text>
</comment>
<evidence type="ECO:0000256" key="6">
    <source>
        <dbReference type="ARBA" id="ARBA00022692"/>
    </source>
</evidence>
<comment type="subcellular location">
    <subcellularLocation>
        <location evidence="1 9">Cell membrane</location>
        <topology evidence="1 9">Multi-pass membrane protein</topology>
    </subcellularLocation>
</comment>
<evidence type="ECO:0000256" key="2">
    <source>
        <dbReference type="ARBA" id="ARBA00007069"/>
    </source>
</evidence>
<feature type="transmembrane region" description="Helical" evidence="9">
    <location>
        <begin position="238"/>
        <end position="261"/>
    </location>
</feature>
<dbReference type="GO" id="GO:0006817">
    <property type="term" value="P:phosphate ion transport"/>
    <property type="evidence" value="ECO:0007669"/>
    <property type="project" value="UniProtKB-KW"/>
</dbReference>
<keyword evidence="7 9" id="KW-1133">Transmembrane helix</keyword>
<evidence type="ECO:0000256" key="4">
    <source>
        <dbReference type="ARBA" id="ARBA00022475"/>
    </source>
</evidence>